<reference evidence="10" key="2">
    <citation type="submission" date="2020-09" db="EMBL/GenBank/DDBJ databases">
        <authorList>
            <person name="Sun Q."/>
            <person name="Kim S."/>
        </authorList>
    </citation>
    <scope>NUCLEOTIDE SEQUENCE</scope>
    <source>
        <strain evidence="10">KCTC 42651</strain>
    </source>
</reference>
<evidence type="ECO:0000256" key="2">
    <source>
        <dbReference type="ARBA" id="ARBA00022552"/>
    </source>
</evidence>
<comment type="catalytic activity">
    <reaction evidence="7">
        <text>tRNA(n+1) + phosphate = tRNA(n) + a ribonucleoside 5'-diphosphate</text>
        <dbReference type="Rhea" id="RHEA:10628"/>
        <dbReference type="Rhea" id="RHEA-COMP:17343"/>
        <dbReference type="Rhea" id="RHEA-COMP:17344"/>
        <dbReference type="ChEBI" id="CHEBI:43474"/>
        <dbReference type="ChEBI" id="CHEBI:57930"/>
        <dbReference type="ChEBI" id="CHEBI:173114"/>
        <dbReference type="EC" id="2.7.7.56"/>
    </reaction>
</comment>
<organism evidence="10 11">
    <name type="scientific">Thalassobaculum fulvum</name>
    <dbReference type="NCBI Taxonomy" id="1633335"/>
    <lineage>
        <taxon>Bacteria</taxon>
        <taxon>Pseudomonadati</taxon>
        <taxon>Pseudomonadota</taxon>
        <taxon>Alphaproteobacteria</taxon>
        <taxon>Rhodospirillales</taxon>
        <taxon>Thalassobaculaceae</taxon>
        <taxon>Thalassobaculum</taxon>
    </lineage>
</organism>
<keyword evidence="6" id="KW-0694">RNA-binding</keyword>
<evidence type="ECO:0000256" key="6">
    <source>
        <dbReference type="ARBA" id="ARBA00022884"/>
    </source>
</evidence>
<comment type="function">
    <text evidence="7">Phosphorolytic 3'-5' exoribonuclease that plays an important role in tRNA 3'-end maturation. Removes nucleotide residues following the 3'-CCA terminus of tRNAs; can also add nucleotides to the ends of RNA molecules by using nucleoside diphosphates as substrates, but this may not be physiologically important. Probably plays a role in initiation of 16S rRNA degradation (leading to ribosome degradation) during starvation.</text>
</comment>
<evidence type="ECO:0000259" key="9">
    <source>
        <dbReference type="Pfam" id="PF03725"/>
    </source>
</evidence>
<proteinExistence type="inferred from homology"/>
<feature type="binding site" evidence="7">
    <location>
        <begin position="134"/>
        <end position="136"/>
    </location>
    <ligand>
        <name>phosphate</name>
        <dbReference type="ChEBI" id="CHEBI:43474"/>
        <note>substrate</note>
    </ligand>
</feature>
<dbReference type="GO" id="GO:0031125">
    <property type="term" value="P:rRNA 3'-end processing"/>
    <property type="evidence" value="ECO:0007669"/>
    <property type="project" value="UniProtKB-ARBA"/>
</dbReference>
<dbReference type="GO" id="GO:0000175">
    <property type="term" value="F:3'-5'-RNA exonuclease activity"/>
    <property type="evidence" value="ECO:0007669"/>
    <property type="project" value="UniProtKB-UniRule"/>
</dbReference>
<dbReference type="SUPFAM" id="SSF54211">
    <property type="entry name" value="Ribosomal protein S5 domain 2-like"/>
    <property type="match status" value="1"/>
</dbReference>
<feature type="domain" description="Exoribonuclease phosphorolytic" evidence="8">
    <location>
        <begin position="21"/>
        <end position="150"/>
    </location>
</feature>
<dbReference type="Gene3D" id="3.30.230.70">
    <property type="entry name" value="GHMP Kinase, N-terminal domain"/>
    <property type="match status" value="1"/>
</dbReference>
<dbReference type="CDD" id="cd11362">
    <property type="entry name" value="RNase_PH_bact"/>
    <property type="match status" value="1"/>
</dbReference>
<keyword evidence="5 7" id="KW-0548">Nucleotidyltransferase</keyword>
<evidence type="ECO:0000256" key="1">
    <source>
        <dbReference type="ARBA" id="ARBA00006678"/>
    </source>
</evidence>
<dbReference type="PANTHER" id="PTHR11953:SF0">
    <property type="entry name" value="EXOSOME COMPLEX COMPONENT RRP41"/>
    <property type="match status" value="1"/>
</dbReference>
<name>A0A918XML3_9PROT</name>
<dbReference type="AlphaFoldDB" id="A0A918XML3"/>
<gene>
    <name evidence="7 10" type="primary">rph</name>
    <name evidence="10" type="ORF">GCM10017083_02060</name>
</gene>
<dbReference type="SUPFAM" id="SSF55666">
    <property type="entry name" value="Ribonuclease PH domain 2-like"/>
    <property type="match status" value="1"/>
</dbReference>
<evidence type="ECO:0000313" key="10">
    <source>
        <dbReference type="EMBL" id="GHD39751.1"/>
    </source>
</evidence>
<dbReference type="Pfam" id="PF03725">
    <property type="entry name" value="RNase_PH_C"/>
    <property type="match status" value="1"/>
</dbReference>
<dbReference type="NCBIfam" id="TIGR01966">
    <property type="entry name" value="RNasePH"/>
    <property type="match status" value="1"/>
</dbReference>
<keyword evidence="2 7" id="KW-0698">rRNA processing</keyword>
<evidence type="ECO:0000313" key="11">
    <source>
        <dbReference type="Proteomes" id="UP000630353"/>
    </source>
</evidence>
<keyword evidence="4 7" id="KW-0819">tRNA processing</keyword>
<dbReference type="HAMAP" id="MF_00564">
    <property type="entry name" value="RNase_PH"/>
    <property type="match status" value="1"/>
</dbReference>
<dbReference type="FunFam" id="3.30.230.70:FF:000003">
    <property type="entry name" value="Ribonuclease PH"/>
    <property type="match status" value="1"/>
</dbReference>
<reference evidence="10" key="1">
    <citation type="journal article" date="2014" name="Int. J. Syst. Evol. Microbiol.">
        <title>Complete genome sequence of Corynebacterium casei LMG S-19264T (=DSM 44701T), isolated from a smear-ripened cheese.</title>
        <authorList>
            <consortium name="US DOE Joint Genome Institute (JGI-PGF)"/>
            <person name="Walter F."/>
            <person name="Albersmeier A."/>
            <person name="Kalinowski J."/>
            <person name="Ruckert C."/>
        </authorList>
    </citation>
    <scope>NUCLEOTIDE SEQUENCE</scope>
    <source>
        <strain evidence="10">KCTC 42651</strain>
    </source>
</reference>
<dbReference type="PANTHER" id="PTHR11953">
    <property type="entry name" value="EXOSOME COMPLEX COMPONENT"/>
    <property type="match status" value="1"/>
</dbReference>
<evidence type="ECO:0000259" key="8">
    <source>
        <dbReference type="Pfam" id="PF01138"/>
    </source>
</evidence>
<dbReference type="GO" id="GO:0000049">
    <property type="term" value="F:tRNA binding"/>
    <property type="evidence" value="ECO:0007669"/>
    <property type="project" value="UniProtKB-UniRule"/>
</dbReference>
<keyword evidence="11" id="KW-1185">Reference proteome</keyword>
<evidence type="ECO:0000256" key="7">
    <source>
        <dbReference type="HAMAP-Rule" id="MF_00564"/>
    </source>
</evidence>
<dbReference type="Pfam" id="PF01138">
    <property type="entry name" value="RNase_PH"/>
    <property type="match status" value="1"/>
</dbReference>
<dbReference type="InterPro" id="IPR018336">
    <property type="entry name" value="RNase_PH_CS"/>
</dbReference>
<dbReference type="GO" id="GO:0008033">
    <property type="term" value="P:tRNA processing"/>
    <property type="evidence" value="ECO:0007669"/>
    <property type="project" value="UniProtKB-UniRule"/>
</dbReference>
<feature type="binding site" evidence="7">
    <location>
        <position position="96"/>
    </location>
    <ligand>
        <name>phosphate</name>
        <dbReference type="ChEBI" id="CHEBI:43474"/>
        <note>substrate</note>
    </ligand>
</feature>
<dbReference type="GO" id="GO:0016075">
    <property type="term" value="P:rRNA catabolic process"/>
    <property type="evidence" value="ECO:0007669"/>
    <property type="project" value="UniProtKB-UniRule"/>
</dbReference>
<dbReference type="InterPro" id="IPR036345">
    <property type="entry name" value="ExoRNase_PH_dom2_sf"/>
</dbReference>
<evidence type="ECO:0000256" key="3">
    <source>
        <dbReference type="ARBA" id="ARBA00022555"/>
    </source>
</evidence>
<dbReference type="InterPro" id="IPR001247">
    <property type="entry name" value="ExoRNase_PH_dom1"/>
</dbReference>
<dbReference type="InterPro" id="IPR050080">
    <property type="entry name" value="RNase_PH"/>
</dbReference>
<dbReference type="InterPro" id="IPR020568">
    <property type="entry name" value="Ribosomal_Su5_D2-typ_SF"/>
</dbReference>
<dbReference type="InterPro" id="IPR015847">
    <property type="entry name" value="ExoRNase_PH_dom2"/>
</dbReference>
<comment type="caution">
    <text evidence="10">The sequence shown here is derived from an EMBL/GenBank/DDBJ whole genome shotgun (WGS) entry which is preliminary data.</text>
</comment>
<comment type="similarity">
    <text evidence="1 7">Belongs to the RNase PH family.</text>
</comment>
<accession>A0A918XML3</accession>
<dbReference type="InterPro" id="IPR002381">
    <property type="entry name" value="RNase_PH_bac-type"/>
</dbReference>
<comment type="subunit">
    <text evidence="7">Homohexameric ring arranged as a trimer of dimers.</text>
</comment>
<evidence type="ECO:0000256" key="5">
    <source>
        <dbReference type="ARBA" id="ARBA00022695"/>
    </source>
</evidence>
<dbReference type="PROSITE" id="PS01277">
    <property type="entry name" value="RIBONUCLEASE_PH"/>
    <property type="match status" value="1"/>
</dbReference>
<dbReference type="EC" id="2.7.7.56" evidence="7"/>
<keyword evidence="3 7" id="KW-0820">tRNA-binding</keyword>
<keyword evidence="7" id="KW-0808">Transferase</keyword>
<dbReference type="RefSeq" id="WP_189987045.1">
    <property type="nucleotide sequence ID" value="NZ_BMZS01000001.1"/>
</dbReference>
<dbReference type="InterPro" id="IPR027408">
    <property type="entry name" value="PNPase/RNase_PH_dom_sf"/>
</dbReference>
<sequence>MTQTPSGAFHGRPSGRAVDALRAIRLEPGYAKHAEGSCLARFGDTHVLCTATIEDRVPPWLKGGGKGWVTAEYGMLPRSTHTRTDREAARGKQSGRTQEIQRLIGRSLRAVTDLAILGERQIRIDCDVIQADGGTRTAAITGSWVALHHALATLVRFGAVKSMPLTDHVAAISCGLYRGEPVLDLDYAEDSDCQADANFVLTGRGGIVEIQATAETDPFEESEFDALLKLARKGIGELTVLQKAAVE</sequence>
<dbReference type="EMBL" id="BMZS01000001">
    <property type="protein sequence ID" value="GHD39751.1"/>
    <property type="molecule type" value="Genomic_DNA"/>
</dbReference>
<dbReference type="Proteomes" id="UP000630353">
    <property type="component" value="Unassembled WGS sequence"/>
</dbReference>
<evidence type="ECO:0000256" key="4">
    <source>
        <dbReference type="ARBA" id="ARBA00022694"/>
    </source>
</evidence>
<dbReference type="GO" id="GO:0009022">
    <property type="term" value="F:tRNA nucleotidyltransferase activity"/>
    <property type="evidence" value="ECO:0007669"/>
    <property type="project" value="UniProtKB-UniRule"/>
</dbReference>
<feature type="domain" description="Exoribonuclease phosphorolytic" evidence="9">
    <location>
        <begin position="169"/>
        <end position="234"/>
    </location>
</feature>
<protein>
    <recommendedName>
        <fullName evidence="7">Ribonuclease PH</fullName>
        <shortName evidence="7">RNase PH</shortName>
        <ecNumber evidence="7">2.7.7.56</ecNumber>
    </recommendedName>
    <alternativeName>
        <fullName evidence="7">tRNA nucleotidyltransferase</fullName>
    </alternativeName>
</protein>